<dbReference type="AlphaFoldDB" id="A0A645ETL6"/>
<accession>A0A645ETL6</accession>
<evidence type="ECO:0000256" key="1">
    <source>
        <dbReference type="SAM" id="Phobius"/>
    </source>
</evidence>
<name>A0A645ETL6_9ZZZZ</name>
<keyword evidence="1" id="KW-1133">Transmembrane helix</keyword>
<sequence length="115" mass="12652">MQVLIHGLAHLIKLLRVFPLHVKDTLVKGLPHALHFLVVGCEALIHHPGDTAQPLLLGQGHLIQPCPQGIDPGRGPLRLIVQHPLYIHQVIGAVLLTVTLFALHQLFDLGRRDPV</sequence>
<comment type="caution">
    <text evidence="2">The sequence shown here is derived from an EMBL/GenBank/DDBJ whole genome shotgun (WGS) entry which is preliminary data.</text>
</comment>
<proteinExistence type="predicted"/>
<organism evidence="2">
    <name type="scientific">bioreactor metagenome</name>
    <dbReference type="NCBI Taxonomy" id="1076179"/>
    <lineage>
        <taxon>unclassified sequences</taxon>
        <taxon>metagenomes</taxon>
        <taxon>ecological metagenomes</taxon>
    </lineage>
</organism>
<gene>
    <name evidence="2" type="ORF">SDC9_151780</name>
</gene>
<keyword evidence="1" id="KW-0472">Membrane</keyword>
<evidence type="ECO:0000313" key="2">
    <source>
        <dbReference type="EMBL" id="MPN04539.1"/>
    </source>
</evidence>
<feature type="transmembrane region" description="Helical" evidence="1">
    <location>
        <begin position="85"/>
        <end position="103"/>
    </location>
</feature>
<keyword evidence="1" id="KW-0812">Transmembrane</keyword>
<reference evidence="2" key="1">
    <citation type="submission" date="2019-08" db="EMBL/GenBank/DDBJ databases">
        <authorList>
            <person name="Kucharzyk K."/>
            <person name="Murdoch R.W."/>
            <person name="Higgins S."/>
            <person name="Loffler F."/>
        </authorList>
    </citation>
    <scope>NUCLEOTIDE SEQUENCE</scope>
</reference>
<protein>
    <submittedName>
        <fullName evidence="2">Uncharacterized protein</fullName>
    </submittedName>
</protein>
<dbReference type="EMBL" id="VSSQ01050450">
    <property type="protein sequence ID" value="MPN04539.1"/>
    <property type="molecule type" value="Genomic_DNA"/>
</dbReference>